<keyword evidence="3" id="KW-1185">Reference proteome</keyword>
<protein>
    <submittedName>
        <fullName evidence="2">HET-domain-containing protein</fullName>
    </submittedName>
</protein>
<dbReference type="InParanoid" id="A0A1B7MV32"/>
<dbReference type="InterPro" id="IPR010730">
    <property type="entry name" value="HET"/>
</dbReference>
<evidence type="ECO:0000313" key="3">
    <source>
        <dbReference type="Proteomes" id="UP000092154"/>
    </source>
</evidence>
<dbReference type="Proteomes" id="UP000092154">
    <property type="component" value="Unassembled WGS sequence"/>
</dbReference>
<dbReference type="AlphaFoldDB" id="A0A1B7MV32"/>
<organism evidence="2 3">
    <name type="scientific">Rhizopogon vinicolor AM-OR11-026</name>
    <dbReference type="NCBI Taxonomy" id="1314800"/>
    <lineage>
        <taxon>Eukaryota</taxon>
        <taxon>Fungi</taxon>
        <taxon>Dikarya</taxon>
        <taxon>Basidiomycota</taxon>
        <taxon>Agaricomycotina</taxon>
        <taxon>Agaricomycetes</taxon>
        <taxon>Agaricomycetidae</taxon>
        <taxon>Boletales</taxon>
        <taxon>Suillineae</taxon>
        <taxon>Rhizopogonaceae</taxon>
        <taxon>Rhizopogon</taxon>
    </lineage>
</organism>
<dbReference type="PANTHER" id="PTHR10622:SF12">
    <property type="entry name" value="HET DOMAIN-CONTAINING PROTEIN"/>
    <property type="match status" value="1"/>
</dbReference>
<proteinExistence type="predicted"/>
<gene>
    <name evidence="2" type="ORF">K503DRAFT_784328</name>
</gene>
<feature type="domain" description="Heterokaryon incompatibility" evidence="1">
    <location>
        <begin position="106"/>
        <end position="192"/>
    </location>
</feature>
<dbReference type="PANTHER" id="PTHR10622">
    <property type="entry name" value="HET DOMAIN-CONTAINING PROTEIN"/>
    <property type="match status" value="1"/>
</dbReference>
<reference evidence="2 3" key="1">
    <citation type="submission" date="2016-06" db="EMBL/GenBank/DDBJ databases">
        <title>Comparative genomics of the ectomycorrhizal sister species Rhizopogon vinicolor and Rhizopogon vesiculosus (Basidiomycota: Boletales) reveals a divergence of the mating type B locus.</title>
        <authorList>
            <consortium name="DOE Joint Genome Institute"/>
            <person name="Mujic A.B."/>
            <person name="Kuo A."/>
            <person name="Tritt A."/>
            <person name="Lipzen A."/>
            <person name="Chen C."/>
            <person name="Johnson J."/>
            <person name="Sharma A."/>
            <person name="Barry K."/>
            <person name="Grigoriev I.V."/>
            <person name="Spatafora J.W."/>
        </authorList>
    </citation>
    <scope>NUCLEOTIDE SEQUENCE [LARGE SCALE GENOMIC DNA]</scope>
    <source>
        <strain evidence="2 3">AM-OR11-026</strain>
    </source>
</reference>
<dbReference type="EMBL" id="KV448413">
    <property type="protein sequence ID" value="OAX36484.1"/>
    <property type="molecule type" value="Genomic_DNA"/>
</dbReference>
<dbReference type="OrthoDB" id="5122891at2759"/>
<dbReference type="STRING" id="1314800.A0A1B7MV32"/>
<sequence>MQSIIQSNSVSSTVEDGTLELYPDEWGASSFDPTNERKVLDLFDHYVANHMPAHLIYLGPGSQRRIVGREELATFIKPRTPQNGEIAKIKSRQDAIRELVKPALDYAIFSHRWCREGEPTFDDIRNGREYDNDGFQKLSKFCEKAREMGYKLAWSDTCCIDKTSSVELDEAIRSMFRWYRNAAICIVHLAESLNVEQMKNDPWFTRGWTLQELLAPLSIKFFNKQWSPMLCCMGLNNDKNDDPFMSDISTITGIPIPHLRHFSPGLNHIREKMVWASKRTTTRIEDAAYSLVGIFDVSVPTAYGEGERAFHRLVEAITERCDEWEMFAWAGPSSSHEYSTAIPRSPRCYSSFDASNFPQERKDAQNVEVHGDRNFVFMREGLQIKLAIRSGDLKPHHGGTYQFVEPPRPGMTASFAPVVVQTSRSMEDNYEFALGIVNYERTEQRGKESGMLYPQKNYLCFLLGRSKEEKVFHKVNTSNVLTVRTTFQGWGSFEPLVTVWL</sequence>
<dbReference type="Pfam" id="PF06985">
    <property type="entry name" value="HET"/>
    <property type="match status" value="1"/>
</dbReference>
<evidence type="ECO:0000259" key="1">
    <source>
        <dbReference type="Pfam" id="PF06985"/>
    </source>
</evidence>
<name>A0A1B7MV32_9AGAM</name>
<accession>A0A1B7MV32</accession>
<evidence type="ECO:0000313" key="2">
    <source>
        <dbReference type="EMBL" id="OAX36484.1"/>
    </source>
</evidence>